<sequence length="245" mass="27761">MKLVAKGQGKKSERSFSNLCNASVILCLLLAMLVTLFLFRYNNSSIDGVWRSTTIDEKLGDEFAKKIAGLNGNFSIDEKLLKTPEMLLEIKGNKVTLSFRTQIDKMAFINHILEYQKKELLKTLNPNETSSDQLSLDEQKVVEESLPSFSELEQLLDQALSKVATNIGGQYDGKSGRLSAVVLKGRVNRILRTIDIKELPKYSSYLSKETIEGIGYFDYIKYGRRLELLGEEKLTFYITNQKEPV</sequence>
<dbReference type="Proteomes" id="UP000003330">
    <property type="component" value="Unassembled WGS sequence"/>
</dbReference>
<evidence type="ECO:0000313" key="2">
    <source>
        <dbReference type="EMBL" id="EHI69862.1"/>
    </source>
</evidence>
<feature type="transmembrane region" description="Helical" evidence="1">
    <location>
        <begin position="20"/>
        <end position="39"/>
    </location>
</feature>
<protein>
    <submittedName>
        <fullName evidence="2">Uncharacterized protein</fullName>
    </submittedName>
</protein>
<comment type="caution">
    <text evidence="2">The sequence shown here is derived from an EMBL/GenBank/DDBJ whole genome shotgun (WGS) entry which is preliminary data.</text>
</comment>
<reference evidence="2 3" key="1">
    <citation type="journal article" date="2014" name="Int. J. Syst. Evol. Microbiol.">
        <title>Phylogenomics and the dynamic genome evolution of the genus Streptococcus.</title>
        <authorList>
            <consortium name="The Broad Institute Genome Sequencing Platform"/>
            <person name="Richards V.P."/>
            <person name="Palmer S.R."/>
            <person name="Pavinski Bitar P.D."/>
            <person name="Qin X."/>
            <person name="Weinstock G.M."/>
            <person name="Highlander S.K."/>
            <person name="Town C.D."/>
            <person name="Burne R.A."/>
            <person name="Stanhope M.J."/>
        </authorList>
    </citation>
    <scope>NUCLEOTIDE SEQUENCE [LARGE SCALE GENOMIC DNA]</scope>
    <source>
        <strain evidence="2 3">707-05</strain>
    </source>
</reference>
<gene>
    <name evidence="2" type="ORF">STRIC_1358</name>
</gene>
<keyword evidence="1" id="KW-0812">Transmembrane</keyword>
<organism evidence="2 3">
    <name type="scientific">Streptococcus ictaluri 707-05</name>
    <dbReference type="NCBI Taxonomy" id="764299"/>
    <lineage>
        <taxon>Bacteria</taxon>
        <taxon>Bacillati</taxon>
        <taxon>Bacillota</taxon>
        <taxon>Bacilli</taxon>
        <taxon>Lactobacillales</taxon>
        <taxon>Streptococcaceae</taxon>
        <taxon>Streptococcus</taxon>
    </lineage>
</organism>
<name>G5K3I8_9STRE</name>
<evidence type="ECO:0000313" key="3">
    <source>
        <dbReference type="Proteomes" id="UP000003330"/>
    </source>
</evidence>
<dbReference type="RefSeq" id="WP_008089474.1">
    <property type="nucleotide sequence ID" value="NZ_AEUX02000006.1"/>
</dbReference>
<dbReference type="EMBL" id="AEUX02000006">
    <property type="protein sequence ID" value="EHI69862.1"/>
    <property type="molecule type" value="Genomic_DNA"/>
</dbReference>
<proteinExistence type="predicted"/>
<evidence type="ECO:0000256" key="1">
    <source>
        <dbReference type="SAM" id="Phobius"/>
    </source>
</evidence>
<dbReference type="STRING" id="764299.STRIC_1358"/>
<accession>G5K3I8</accession>
<keyword evidence="3" id="KW-1185">Reference proteome</keyword>
<dbReference type="AlphaFoldDB" id="G5K3I8"/>
<keyword evidence="1" id="KW-0472">Membrane</keyword>
<dbReference type="OrthoDB" id="2236545at2"/>
<keyword evidence="1" id="KW-1133">Transmembrane helix</keyword>